<sequence>MGKFLRLRPLFKINNITRKILLYKAIIRAAMLYGAEIWGPAVKCNLISTKYKQPKTRYYTKYFNQGEVQPPQNFMILQTSRLYWTKLKKQTKDSTR</sequence>
<evidence type="ECO:0000313" key="2">
    <source>
        <dbReference type="Proteomes" id="UP001159363"/>
    </source>
</evidence>
<reference evidence="1 2" key="1">
    <citation type="submission" date="2023-02" db="EMBL/GenBank/DDBJ databases">
        <title>LHISI_Scaffold_Assembly.</title>
        <authorList>
            <person name="Stuart O.P."/>
            <person name="Cleave R."/>
            <person name="Magrath M.J.L."/>
            <person name="Mikheyev A.S."/>
        </authorList>
    </citation>
    <scope>NUCLEOTIDE SEQUENCE [LARGE SCALE GENOMIC DNA]</scope>
    <source>
        <strain evidence="1">Daus_M_001</strain>
        <tissue evidence="1">Leg muscle</tissue>
    </source>
</reference>
<organism evidence="1 2">
    <name type="scientific">Dryococelus australis</name>
    <dbReference type="NCBI Taxonomy" id="614101"/>
    <lineage>
        <taxon>Eukaryota</taxon>
        <taxon>Metazoa</taxon>
        <taxon>Ecdysozoa</taxon>
        <taxon>Arthropoda</taxon>
        <taxon>Hexapoda</taxon>
        <taxon>Insecta</taxon>
        <taxon>Pterygota</taxon>
        <taxon>Neoptera</taxon>
        <taxon>Polyneoptera</taxon>
        <taxon>Phasmatodea</taxon>
        <taxon>Verophasmatodea</taxon>
        <taxon>Anareolatae</taxon>
        <taxon>Phasmatidae</taxon>
        <taxon>Eurycanthinae</taxon>
        <taxon>Dryococelus</taxon>
    </lineage>
</organism>
<protein>
    <submittedName>
        <fullName evidence="1">Uncharacterized protein</fullName>
    </submittedName>
</protein>
<accession>A0ABQ9I5W5</accession>
<proteinExistence type="predicted"/>
<keyword evidence="2" id="KW-1185">Reference proteome</keyword>
<comment type="caution">
    <text evidence="1">The sequence shown here is derived from an EMBL/GenBank/DDBJ whole genome shotgun (WGS) entry which is preliminary data.</text>
</comment>
<gene>
    <name evidence="1" type="ORF">PR048_004614</name>
</gene>
<evidence type="ECO:0000313" key="1">
    <source>
        <dbReference type="EMBL" id="KAJ8892047.1"/>
    </source>
</evidence>
<name>A0ABQ9I5W5_9NEOP</name>
<dbReference type="EMBL" id="JARBHB010000002">
    <property type="protein sequence ID" value="KAJ8892047.1"/>
    <property type="molecule type" value="Genomic_DNA"/>
</dbReference>
<dbReference type="Proteomes" id="UP001159363">
    <property type="component" value="Chromosome 2"/>
</dbReference>